<dbReference type="EMBL" id="CADEPI010000574">
    <property type="protein sequence ID" value="CAB3387429.1"/>
    <property type="molecule type" value="Genomic_DNA"/>
</dbReference>
<name>A0A8S1DYG5_9INSE</name>
<feature type="compositionally biased region" description="Pro residues" evidence="1">
    <location>
        <begin position="29"/>
        <end position="43"/>
    </location>
</feature>
<gene>
    <name evidence="2" type="ORF">CLODIP_2_CD07289</name>
</gene>
<evidence type="ECO:0000313" key="2">
    <source>
        <dbReference type="EMBL" id="CAB3387429.1"/>
    </source>
</evidence>
<feature type="compositionally biased region" description="Polar residues" evidence="1">
    <location>
        <begin position="13"/>
        <end position="22"/>
    </location>
</feature>
<protein>
    <submittedName>
        <fullName evidence="2">Uncharacterized protein</fullName>
    </submittedName>
</protein>
<feature type="region of interest" description="Disordered" evidence="1">
    <location>
        <begin position="1"/>
        <end position="97"/>
    </location>
</feature>
<reference evidence="2 3" key="1">
    <citation type="submission" date="2020-04" db="EMBL/GenBank/DDBJ databases">
        <authorList>
            <person name="Alioto T."/>
            <person name="Alioto T."/>
            <person name="Gomez Garrido J."/>
        </authorList>
    </citation>
    <scope>NUCLEOTIDE SEQUENCE [LARGE SCALE GENOMIC DNA]</scope>
</reference>
<sequence length="97" mass="10331">MHVPLAYLECENPRTQAISLTTSPSRSPSLPPPAAPPPLPPPSRNSEESSMRANSPASRKSSTSPAQQSESAQEGINLSPNSKDYEARKISCDISSK</sequence>
<accession>A0A8S1DYG5</accession>
<feature type="compositionally biased region" description="Basic and acidic residues" evidence="1">
    <location>
        <begin position="83"/>
        <end position="97"/>
    </location>
</feature>
<keyword evidence="3" id="KW-1185">Reference proteome</keyword>
<dbReference type="Proteomes" id="UP000494165">
    <property type="component" value="Unassembled WGS sequence"/>
</dbReference>
<evidence type="ECO:0000313" key="3">
    <source>
        <dbReference type="Proteomes" id="UP000494165"/>
    </source>
</evidence>
<evidence type="ECO:0000256" key="1">
    <source>
        <dbReference type="SAM" id="MobiDB-lite"/>
    </source>
</evidence>
<feature type="compositionally biased region" description="Polar residues" evidence="1">
    <location>
        <begin position="51"/>
        <end position="82"/>
    </location>
</feature>
<comment type="caution">
    <text evidence="2">The sequence shown here is derived from an EMBL/GenBank/DDBJ whole genome shotgun (WGS) entry which is preliminary data.</text>
</comment>
<organism evidence="2 3">
    <name type="scientific">Cloeon dipterum</name>
    <dbReference type="NCBI Taxonomy" id="197152"/>
    <lineage>
        <taxon>Eukaryota</taxon>
        <taxon>Metazoa</taxon>
        <taxon>Ecdysozoa</taxon>
        <taxon>Arthropoda</taxon>
        <taxon>Hexapoda</taxon>
        <taxon>Insecta</taxon>
        <taxon>Pterygota</taxon>
        <taxon>Palaeoptera</taxon>
        <taxon>Ephemeroptera</taxon>
        <taxon>Pisciforma</taxon>
        <taxon>Baetidae</taxon>
        <taxon>Cloeon</taxon>
    </lineage>
</organism>
<dbReference type="AlphaFoldDB" id="A0A8S1DYG5"/>
<proteinExistence type="predicted"/>